<evidence type="ECO:0000313" key="3">
    <source>
        <dbReference type="EMBL" id="CEQ41225.1"/>
    </source>
</evidence>
<feature type="region of interest" description="Disordered" evidence="1">
    <location>
        <begin position="1"/>
        <end position="150"/>
    </location>
</feature>
<feature type="region of interest" description="Disordered" evidence="1">
    <location>
        <begin position="737"/>
        <end position="780"/>
    </location>
</feature>
<evidence type="ECO:0000259" key="2">
    <source>
        <dbReference type="PROSITE" id="PS51205"/>
    </source>
</evidence>
<keyword evidence="4" id="KW-1185">Reference proteome</keyword>
<dbReference type="EMBL" id="CENE01000012">
    <property type="protein sequence ID" value="CEQ41225.1"/>
    <property type="molecule type" value="Genomic_DNA"/>
</dbReference>
<feature type="region of interest" description="Disordered" evidence="1">
    <location>
        <begin position="512"/>
        <end position="531"/>
    </location>
</feature>
<dbReference type="Pfam" id="PF02204">
    <property type="entry name" value="VPS9"/>
    <property type="match status" value="1"/>
</dbReference>
<dbReference type="SMART" id="SM00167">
    <property type="entry name" value="VPS9"/>
    <property type="match status" value="1"/>
</dbReference>
<dbReference type="PROSITE" id="PS51205">
    <property type="entry name" value="VPS9"/>
    <property type="match status" value="1"/>
</dbReference>
<dbReference type="GO" id="GO:0005829">
    <property type="term" value="C:cytosol"/>
    <property type="evidence" value="ECO:0007669"/>
    <property type="project" value="TreeGrafter"/>
</dbReference>
<dbReference type="GO" id="GO:0016192">
    <property type="term" value="P:vesicle-mediated transport"/>
    <property type="evidence" value="ECO:0007669"/>
    <property type="project" value="InterPro"/>
</dbReference>
<feature type="region of interest" description="Disordered" evidence="1">
    <location>
        <begin position="965"/>
        <end position="988"/>
    </location>
</feature>
<dbReference type="AlphaFoldDB" id="A0A0D6ENS3"/>
<dbReference type="GO" id="GO:0030139">
    <property type="term" value="C:endocytic vesicle"/>
    <property type="evidence" value="ECO:0007669"/>
    <property type="project" value="TreeGrafter"/>
</dbReference>
<feature type="compositionally biased region" description="Gly residues" evidence="1">
    <location>
        <begin position="72"/>
        <end position="85"/>
    </location>
</feature>
<proteinExistence type="predicted"/>
<dbReference type="PANTHER" id="PTHR23101">
    <property type="entry name" value="RAB GDP/GTP EXCHANGE FACTOR"/>
    <property type="match status" value="1"/>
</dbReference>
<dbReference type="SUPFAM" id="SSF109993">
    <property type="entry name" value="VPS9 domain"/>
    <property type="match status" value="1"/>
</dbReference>
<accession>A0A0D6ENS3</accession>
<protein>
    <submittedName>
        <fullName evidence="3">SPOSA6832_02914-mRNA-1:cds</fullName>
    </submittedName>
</protein>
<evidence type="ECO:0000313" key="4">
    <source>
        <dbReference type="Proteomes" id="UP000243876"/>
    </source>
</evidence>
<name>A0A0D6ENS3_SPOSA</name>
<dbReference type="InterPro" id="IPR045046">
    <property type="entry name" value="Vps9-like"/>
</dbReference>
<evidence type="ECO:0000256" key="1">
    <source>
        <dbReference type="SAM" id="MobiDB-lite"/>
    </source>
</evidence>
<dbReference type="PANTHER" id="PTHR23101:SF25">
    <property type="entry name" value="GTPASE-ACTIVATING PROTEIN AND VPS9 DOMAIN-CONTAINING PROTEIN 1"/>
    <property type="match status" value="1"/>
</dbReference>
<feature type="region of interest" description="Disordered" evidence="1">
    <location>
        <begin position="660"/>
        <end position="725"/>
    </location>
</feature>
<feature type="domain" description="VPS9" evidence="2">
    <location>
        <begin position="568"/>
        <end position="847"/>
    </location>
</feature>
<feature type="region of interest" description="Disordered" evidence="1">
    <location>
        <begin position="1056"/>
        <end position="1079"/>
    </location>
</feature>
<dbReference type="InterPro" id="IPR003123">
    <property type="entry name" value="VPS9"/>
</dbReference>
<reference evidence="4" key="1">
    <citation type="submission" date="2015-02" db="EMBL/GenBank/DDBJ databases">
        <authorList>
            <person name="Gon?alves P."/>
        </authorList>
    </citation>
    <scope>NUCLEOTIDE SEQUENCE [LARGE SCALE GENOMIC DNA]</scope>
</reference>
<feature type="compositionally biased region" description="Low complexity" evidence="1">
    <location>
        <begin position="688"/>
        <end position="697"/>
    </location>
</feature>
<dbReference type="Gene3D" id="1.20.1050.80">
    <property type="entry name" value="VPS9 domain"/>
    <property type="match status" value="1"/>
</dbReference>
<feature type="region of interest" description="Disordered" evidence="1">
    <location>
        <begin position="276"/>
        <end position="309"/>
    </location>
</feature>
<dbReference type="OrthoDB" id="10264848at2759"/>
<feature type="compositionally biased region" description="Gly residues" evidence="1">
    <location>
        <begin position="1059"/>
        <end position="1069"/>
    </location>
</feature>
<feature type="region of interest" description="Disordered" evidence="1">
    <location>
        <begin position="361"/>
        <end position="402"/>
    </location>
</feature>
<feature type="compositionally biased region" description="Low complexity" evidence="1">
    <location>
        <begin position="128"/>
        <end position="142"/>
    </location>
</feature>
<organism evidence="3 4">
    <name type="scientific">Sporidiobolus salmonicolor</name>
    <name type="common">Yeast-like fungus</name>
    <name type="synonym">Sporobolomyces salmonicolor</name>
    <dbReference type="NCBI Taxonomy" id="5005"/>
    <lineage>
        <taxon>Eukaryota</taxon>
        <taxon>Fungi</taxon>
        <taxon>Dikarya</taxon>
        <taxon>Basidiomycota</taxon>
        <taxon>Pucciniomycotina</taxon>
        <taxon>Microbotryomycetes</taxon>
        <taxon>Sporidiobolales</taxon>
        <taxon>Sporidiobolaceae</taxon>
        <taxon>Sporobolomyces</taxon>
    </lineage>
</organism>
<feature type="compositionally biased region" description="Low complexity" evidence="1">
    <location>
        <begin position="361"/>
        <end position="401"/>
    </location>
</feature>
<dbReference type="InterPro" id="IPR037191">
    <property type="entry name" value="VPS9_dom_sf"/>
</dbReference>
<gene>
    <name evidence="3" type="primary">SPOSA6832_02914</name>
</gene>
<dbReference type="Proteomes" id="UP000243876">
    <property type="component" value="Unassembled WGS sequence"/>
</dbReference>
<dbReference type="GO" id="GO:0031267">
    <property type="term" value="F:small GTPase binding"/>
    <property type="evidence" value="ECO:0007669"/>
    <property type="project" value="TreeGrafter"/>
</dbReference>
<feature type="compositionally biased region" description="Low complexity" evidence="1">
    <location>
        <begin position="771"/>
        <end position="780"/>
    </location>
</feature>
<dbReference type="GO" id="GO:0005085">
    <property type="term" value="F:guanyl-nucleotide exchange factor activity"/>
    <property type="evidence" value="ECO:0007669"/>
    <property type="project" value="InterPro"/>
</dbReference>
<sequence>MPDADASSLVPPPLPARGLPRPTSRRSLRSLSSSDAQGDPLSTPPSTDAVAAGAKQYAVYSPVKKRTSLSGTGTGSGASSPGGGAAPSTALSPSEGPLSPVVAASSSMTTPPPPFHPTLSPNLPPLVSRTSNSSLPSPSGRTYGRSVSEAKEQLQKQALKAELQGLGLANESLGAAFVHKLAGLVEEPEWKGVMAALGTGKVTLLLPADKSDSAAQLPPATLLDHLILLDPPVPSTSNSKLPPTQGFVTLSGLKGVLTSDELVFTSCGIAVRETEEGAVRPGPLSPTPDYASEDLHRYLRGPAPPSPLPRGSVYPSTILVSAISSLSVPRSAFASTSSTPLTQGRSSASSRLAALFSKAAPADTASPDSSSPAAPAISISESTSSADSATEPSTSSSSSSSRLPNLELSVLAVGKAVRFAEMAKSIAVAVEAHLRSTLDRVEGLKGDTVSLARLCGFATRLQPPPSWGSAFSTSSSVTPADSLFSSGIDDVSDAFQDALHSTRLDLARNLSAASPHTPAGDAAPVPSPTLEDCSTLEERVDRSLEAVEEALVSTLYDRLFAPPSSGDGQDDENLASRIAALNVLELSLEHLGVDLDEEDGPDGWDAQSRGIRESLEDLAVLVGKELERLEDPADRSPSSKLAVFVDVHKILVDELSKLPPVPLKKDIGSDNSLSSDRPAEVEMDDAASRTSSRAPSRPRSPPPPAVDDDELLKTPRPPPVADQDVPEINLSASAAQVNELSSSMHEATSSSMFGTMQAPSPPPSIFETSSRRSPSISSGTATSSADLILPLLIYSVVRANPPHLVSHLKFAHRFRSESLMRGQASYCATNFDAVVEFLNHVDLASLGLSSQKVLAATPSPSSLVAAGARPRAHTTGRIRGRVTNELDNLVDTANSALVGVVDSSYRMLFGPKGLSSFGGVAPRSLDEVKSVLEGAKGKARNSLPFRRSASVAALSVEARRREAEAAAARGTSSEVDGGGAAASEGGATREMVDIVPSAPGGTPDVPPDDYAPVPTVTSVPVVEPTKKDKDDDARSVRSISSLLKETALVRTLGEMREGVAGGGGGGSGGSTEDRPSLGERLSSIPVLGRFGGDGKAMMTGGGGGAGAAGSARPSSLFTAFSPSASPASSRRATLLNPLVPPSPSLTPPTAPPRNVQPVQKFLACASAAELRLGDVQELLDEYKRLAAAWGAEGAAGGRKDGMGKGEAP</sequence>
<feature type="compositionally biased region" description="Low complexity" evidence="1">
    <location>
        <begin position="741"/>
        <end position="751"/>
    </location>
</feature>